<sequence>MIFVIIGIIILVVSFIIALQSLVKEQKKAQTLEDNEEFHGEKDVDSKPGKKEQLPSVSEEERRVPTDREPFFWEKDFGVNVLNKTGNDQDEIERLKSQLAQITAAKDVPSIEKDEVERDDVYHTGKNLSGEILLRDLKKKAA</sequence>
<evidence type="ECO:0000313" key="3">
    <source>
        <dbReference type="EMBL" id="KKR87010.1"/>
    </source>
</evidence>
<accession>A0A0G0WRB6</accession>
<keyword evidence="2" id="KW-0472">Membrane</keyword>
<evidence type="ECO:0000313" key="4">
    <source>
        <dbReference type="Proteomes" id="UP000034854"/>
    </source>
</evidence>
<feature type="region of interest" description="Disordered" evidence="1">
    <location>
        <begin position="30"/>
        <end position="65"/>
    </location>
</feature>
<comment type="caution">
    <text evidence="3">The sequence shown here is derived from an EMBL/GenBank/DDBJ whole genome shotgun (WGS) entry which is preliminary data.</text>
</comment>
<evidence type="ECO:0000256" key="2">
    <source>
        <dbReference type="SAM" id="Phobius"/>
    </source>
</evidence>
<name>A0A0G0WRB6_9BACT</name>
<dbReference type="EMBL" id="LCAG01000008">
    <property type="protein sequence ID" value="KKR87010.1"/>
    <property type="molecule type" value="Genomic_DNA"/>
</dbReference>
<proteinExistence type="predicted"/>
<organism evidence="3 4">
    <name type="scientific">Candidatus Curtissbacteria bacterium GW2011_GWA1_41_11</name>
    <dbReference type="NCBI Taxonomy" id="1618409"/>
    <lineage>
        <taxon>Bacteria</taxon>
        <taxon>Candidatus Curtissiibacteriota</taxon>
    </lineage>
</organism>
<reference evidence="3 4" key="1">
    <citation type="journal article" date="2015" name="Nature">
        <title>rRNA introns, odd ribosomes, and small enigmatic genomes across a large radiation of phyla.</title>
        <authorList>
            <person name="Brown C.T."/>
            <person name="Hug L.A."/>
            <person name="Thomas B.C."/>
            <person name="Sharon I."/>
            <person name="Castelle C.J."/>
            <person name="Singh A."/>
            <person name="Wilkins M.J."/>
            <person name="Williams K.H."/>
            <person name="Banfield J.F."/>
        </authorList>
    </citation>
    <scope>NUCLEOTIDE SEQUENCE [LARGE SCALE GENOMIC DNA]</scope>
</reference>
<dbReference type="Proteomes" id="UP000034854">
    <property type="component" value="Unassembled WGS sequence"/>
</dbReference>
<gene>
    <name evidence="3" type="ORF">UU34_C0008G0034</name>
</gene>
<dbReference type="AlphaFoldDB" id="A0A0G0WRB6"/>
<keyword evidence="2" id="KW-1133">Transmembrane helix</keyword>
<feature type="transmembrane region" description="Helical" evidence="2">
    <location>
        <begin position="6"/>
        <end position="23"/>
    </location>
</feature>
<evidence type="ECO:0000256" key="1">
    <source>
        <dbReference type="SAM" id="MobiDB-lite"/>
    </source>
</evidence>
<protein>
    <submittedName>
        <fullName evidence="3">Uncharacterized protein</fullName>
    </submittedName>
</protein>
<keyword evidence="2" id="KW-0812">Transmembrane</keyword>